<feature type="domain" description="PKD" evidence="1">
    <location>
        <begin position="191"/>
        <end position="241"/>
    </location>
</feature>
<dbReference type="InterPro" id="IPR022409">
    <property type="entry name" value="PKD/Chitinase_dom"/>
</dbReference>
<protein>
    <recommendedName>
        <fullName evidence="1">PKD domain-containing protein</fullName>
    </recommendedName>
</protein>
<dbReference type="Gene3D" id="2.130.10.10">
    <property type="entry name" value="YVTN repeat-like/Quinoprotein amine dehydrogenase"/>
    <property type="match status" value="1"/>
</dbReference>
<evidence type="ECO:0000313" key="2">
    <source>
        <dbReference type="EMBL" id="GAJ12404.1"/>
    </source>
</evidence>
<comment type="caution">
    <text evidence="2">The sequence shown here is derived from an EMBL/GenBank/DDBJ whole genome shotgun (WGS) entry which is preliminary data.</text>
</comment>
<gene>
    <name evidence="2" type="ORF">S12H4_42181</name>
</gene>
<dbReference type="SUPFAM" id="SSF49299">
    <property type="entry name" value="PKD domain"/>
    <property type="match status" value="1"/>
</dbReference>
<proteinExistence type="predicted"/>
<dbReference type="EMBL" id="BARW01025787">
    <property type="protein sequence ID" value="GAJ12404.1"/>
    <property type="molecule type" value="Genomic_DNA"/>
</dbReference>
<dbReference type="SUPFAM" id="SSF101898">
    <property type="entry name" value="NHL repeat"/>
    <property type="match status" value="1"/>
</dbReference>
<dbReference type="SMART" id="SM00089">
    <property type="entry name" value="PKD"/>
    <property type="match status" value="1"/>
</dbReference>
<dbReference type="PROSITE" id="PS50093">
    <property type="entry name" value="PKD"/>
    <property type="match status" value="1"/>
</dbReference>
<name>X1U4H5_9ZZZZ</name>
<feature type="non-terminal residue" evidence="2">
    <location>
        <position position="260"/>
    </location>
</feature>
<dbReference type="InterPro" id="IPR035986">
    <property type="entry name" value="PKD_dom_sf"/>
</dbReference>
<dbReference type="InterPro" id="IPR000601">
    <property type="entry name" value="PKD_dom"/>
</dbReference>
<dbReference type="AlphaFoldDB" id="X1U4H5"/>
<dbReference type="InterPro" id="IPR013783">
    <property type="entry name" value="Ig-like_fold"/>
</dbReference>
<sequence length="260" mass="29324">WTISRCTNRIYKVDKNQGAVICWFDNPSSDLYGLTWDDNPSDDWCIWGSDPIENKIHKIDTNSGLIVQSFNAPGTAPHGLTWRNGYLWIVDGDSDKIYQINPSNGTVNDSFNAPSPDPTGLTWGKEYIWSADWYEKKIYKVDVFYDPTAHAGGPYTTKLGRQLQFDGRASHDNDEGASHSSDEGDRDIEQYDWKFFEEDSWREDLGPRPTYTYGAIGSYKLTLRVYDDEGASDTVSTTVTINPLILSSPGTYPTGVAWDD</sequence>
<reference evidence="2" key="1">
    <citation type="journal article" date="2014" name="Front. Microbiol.">
        <title>High frequency of phylogenetically diverse reductive dehalogenase-homologous genes in deep subseafloor sedimentary metagenomes.</title>
        <authorList>
            <person name="Kawai M."/>
            <person name="Futagami T."/>
            <person name="Toyoda A."/>
            <person name="Takaki Y."/>
            <person name="Nishi S."/>
            <person name="Hori S."/>
            <person name="Arai W."/>
            <person name="Tsubouchi T."/>
            <person name="Morono Y."/>
            <person name="Uchiyama I."/>
            <person name="Ito T."/>
            <person name="Fujiyama A."/>
            <person name="Inagaki F."/>
            <person name="Takami H."/>
        </authorList>
    </citation>
    <scope>NUCLEOTIDE SEQUENCE</scope>
    <source>
        <strain evidence="2">Expedition CK06-06</strain>
    </source>
</reference>
<dbReference type="Gene3D" id="2.60.40.10">
    <property type="entry name" value="Immunoglobulins"/>
    <property type="match status" value="1"/>
</dbReference>
<dbReference type="Pfam" id="PF18911">
    <property type="entry name" value="PKD_4"/>
    <property type="match status" value="1"/>
</dbReference>
<dbReference type="CDD" id="cd00146">
    <property type="entry name" value="PKD"/>
    <property type="match status" value="1"/>
</dbReference>
<organism evidence="2">
    <name type="scientific">marine sediment metagenome</name>
    <dbReference type="NCBI Taxonomy" id="412755"/>
    <lineage>
        <taxon>unclassified sequences</taxon>
        <taxon>metagenomes</taxon>
        <taxon>ecological metagenomes</taxon>
    </lineage>
</organism>
<feature type="non-terminal residue" evidence="2">
    <location>
        <position position="1"/>
    </location>
</feature>
<accession>X1U4H5</accession>
<evidence type="ECO:0000259" key="1">
    <source>
        <dbReference type="PROSITE" id="PS50093"/>
    </source>
</evidence>
<dbReference type="InterPro" id="IPR015943">
    <property type="entry name" value="WD40/YVTN_repeat-like_dom_sf"/>
</dbReference>